<dbReference type="GeneID" id="87812099"/>
<dbReference type="GO" id="GO:0016491">
    <property type="term" value="F:oxidoreductase activity"/>
    <property type="evidence" value="ECO:0007669"/>
    <property type="project" value="UniProtKB-KW"/>
</dbReference>
<feature type="domain" description="Ketoreductase" evidence="4">
    <location>
        <begin position="3"/>
        <end position="198"/>
    </location>
</feature>
<evidence type="ECO:0000256" key="2">
    <source>
        <dbReference type="ARBA" id="ARBA00023002"/>
    </source>
</evidence>
<dbReference type="InterPro" id="IPR002347">
    <property type="entry name" value="SDR_fam"/>
</dbReference>
<dbReference type="InterPro" id="IPR036291">
    <property type="entry name" value="NAD(P)-bd_dom_sf"/>
</dbReference>
<keyword evidence="6" id="KW-1185">Reference proteome</keyword>
<proteinExistence type="inferred from homology"/>
<evidence type="ECO:0000256" key="1">
    <source>
        <dbReference type="ARBA" id="ARBA00006484"/>
    </source>
</evidence>
<dbReference type="PANTHER" id="PTHR24321:SF8">
    <property type="entry name" value="ESTRADIOL 17-BETA-DEHYDROGENASE 8-RELATED"/>
    <property type="match status" value="1"/>
</dbReference>
<evidence type="ECO:0000256" key="3">
    <source>
        <dbReference type="ARBA" id="ARBA00023027"/>
    </source>
</evidence>
<protein>
    <submittedName>
        <fullName evidence="5">2-(R)-hydroxypropyl-CoM dehydrogenase</fullName>
    </submittedName>
</protein>
<organism evidence="5 6">
    <name type="scientific">Vanrija pseudolonga</name>
    <dbReference type="NCBI Taxonomy" id="143232"/>
    <lineage>
        <taxon>Eukaryota</taxon>
        <taxon>Fungi</taxon>
        <taxon>Dikarya</taxon>
        <taxon>Basidiomycota</taxon>
        <taxon>Agaricomycotina</taxon>
        <taxon>Tremellomycetes</taxon>
        <taxon>Trichosporonales</taxon>
        <taxon>Trichosporonaceae</taxon>
        <taxon>Vanrija</taxon>
    </lineage>
</organism>
<sequence>MNGVALVTGGSSGIGAATVKAFLAKGVRRVVIADVSPLDESISAWQAEFADAQLLAVKTDVAVEAEVTALIAAAVEKFGRIDYAVNCAGVSGGGAFAEFSTETWDRTTGVNERGVFFCMREQLKVMADQDFGEAKDERRKQRGAIVSVASLCGQVAIPQSAAYIASKHAVIGLAKSATLEYAGKGIRVNCVAPGWIDTNMTNTARAKVIYDWGTKPDRTPMGRGGIPEEIADVIVFLCSEEASFVTGATWNIDGGYMCF</sequence>
<dbReference type="PRINTS" id="PR00081">
    <property type="entry name" value="GDHRDH"/>
</dbReference>
<dbReference type="Pfam" id="PF13561">
    <property type="entry name" value="adh_short_C2"/>
    <property type="match status" value="1"/>
</dbReference>
<gene>
    <name evidence="5" type="primary">xecD</name>
    <name evidence="5" type="ORF">LOC62_07G008935</name>
</gene>
<name>A0AAF1BL49_9TREE</name>
<accession>A0AAF1BL49</accession>
<dbReference type="PANTHER" id="PTHR24321">
    <property type="entry name" value="DEHYDROGENASES, SHORT CHAIN"/>
    <property type="match status" value="1"/>
</dbReference>
<comment type="similarity">
    <text evidence="1">Belongs to the short-chain dehydrogenases/reductases (SDR) family.</text>
</comment>
<dbReference type="InterPro" id="IPR057326">
    <property type="entry name" value="KR_dom"/>
</dbReference>
<dbReference type="AlphaFoldDB" id="A0AAF1BL49"/>
<dbReference type="PRINTS" id="PR00080">
    <property type="entry name" value="SDRFAMILY"/>
</dbReference>
<dbReference type="SUPFAM" id="SSF51735">
    <property type="entry name" value="NAD(P)-binding Rossmann-fold domains"/>
    <property type="match status" value="1"/>
</dbReference>
<evidence type="ECO:0000313" key="5">
    <source>
        <dbReference type="EMBL" id="WOO85436.1"/>
    </source>
</evidence>
<dbReference type="SMART" id="SM00822">
    <property type="entry name" value="PKS_KR"/>
    <property type="match status" value="1"/>
</dbReference>
<dbReference type="Gene3D" id="3.40.50.720">
    <property type="entry name" value="NAD(P)-binding Rossmann-like Domain"/>
    <property type="match status" value="1"/>
</dbReference>
<keyword evidence="2" id="KW-0560">Oxidoreductase</keyword>
<reference evidence="5" key="1">
    <citation type="submission" date="2023-10" db="EMBL/GenBank/DDBJ databases">
        <authorList>
            <person name="Noh H."/>
        </authorList>
    </citation>
    <scope>NUCLEOTIDE SEQUENCE</scope>
    <source>
        <strain evidence="5">DUCC4014</strain>
    </source>
</reference>
<evidence type="ECO:0000313" key="6">
    <source>
        <dbReference type="Proteomes" id="UP000827549"/>
    </source>
</evidence>
<dbReference type="Proteomes" id="UP000827549">
    <property type="component" value="Chromosome 7"/>
</dbReference>
<evidence type="ECO:0000259" key="4">
    <source>
        <dbReference type="SMART" id="SM00822"/>
    </source>
</evidence>
<dbReference type="RefSeq" id="XP_062631462.1">
    <property type="nucleotide sequence ID" value="XM_062775478.1"/>
</dbReference>
<dbReference type="EMBL" id="CP086720">
    <property type="protein sequence ID" value="WOO85436.1"/>
    <property type="molecule type" value="Genomic_DNA"/>
</dbReference>
<keyword evidence="3" id="KW-0520">NAD</keyword>
<dbReference type="FunFam" id="3.40.50.720:FF:000084">
    <property type="entry name" value="Short-chain dehydrogenase reductase"/>
    <property type="match status" value="1"/>
</dbReference>
<dbReference type="CDD" id="cd05233">
    <property type="entry name" value="SDR_c"/>
    <property type="match status" value="1"/>
</dbReference>